<keyword evidence="3 9" id="KW-0808">Transferase</keyword>
<accession>A0A4R8M2X6</accession>
<evidence type="ECO:0000256" key="1">
    <source>
        <dbReference type="ARBA" id="ARBA00010443"/>
    </source>
</evidence>
<keyword evidence="7 9" id="KW-0320">Glycogen biosynthesis</keyword>
<protein>
    <recommendedName>
        <fullName evidence="9">Glucose-1-phosphate adenylyltransferase</fullName>
        <ecNumber evidence="9">2.7.7.27</ecNumber>
    </recommendedName>
    <alternativeName>
        <fullName evidence="9">ADP-glucose pyrophosphorylase</fullName>
        <shortName evidence="9">ADPGlc PPase</shortName>
    </alternativeName>
    <alternativeName>
        <fullName evidence="9">ADP-glucose synthase</fullName>
    </alternativeName>
</protein>
<reference evidence="12 13" key="1">
    <citation type="submission" date="2019-03" db="EMBL/GenBank/DDBJ databases">
        <title>Genomic Encyclopedia of Type Strains, Phase IV (KMG-IV): sequencing the most valuable type-strain genomes for metagenomic binning, comparative biology and taxonomic classification.</title>
        <authorList>
            <person name="Goeker M."/>
        </authorList>
    </citation>
    <scope>NUCLEOTIDE SEQUENCE [LARGE SCALE GENOMIC DNA]</scope>
    <source>
        <strain evidence="12 13">DSM 25964</strain>
    </source>
</reference>
<keyword evidence="2 9" id="KW-0321">Glycogen metabolism</keyword>
<dbReference type="InterPro" id="IPR011004">
    <property type="entry name" value="Trimer_LpxA-like_sf"/>
</dbReference>
<keyword evidence="6 9" id="KW-0067">ATP-binding</keyword>
<dbReference type="AlphaFoldDB" id="A0A4R8M2X6"/>
<keyword evidence="4 9" id="KW-0548">Nucleotidyltransferase</keyword>
<dbReference type="GO" id="GO:0005978">
    <property type="term" value="P:glycogen biosynthetic process"/>
    <property type="evidence" value="ECO:0007669"/>
    <property type="project" value="UniProtKB-UniRule"/>
</dbReference>
<evidence type="ECO:0000256" key="7">
    <source>
        <dbReference type="ARBA" id="ARBA00023056"/>
    </source>
</evidence>
<comment type="pathway">
    <text evidence="9">Glycan biosynthesis; glycogen biosynthesis.</text>
</comment>
<dbReference type="GO" id="GO:0008878">
    <property type="term" value="F:glucose-1-phosphate adenylyltransferase activity"/>
    <property type="evidence" value="ECO:0007669"/>
    <property type="project" value="UniProtKB-UniRule"/>
</dbReference>
<evidence type="ECO:0000256" key="6">
    <source>
        <dbReference type="ARBA" id="ARBA00022840"/>
    </source>
</evidence>
<dbReference type="EC" id="2.7.7.27" evidence="9"/>
<dbReference type="UniPathway" id="UPA00164"/>
<feature type="domain" description="Glucose-1-phosphate adenylyltransferase/Bifunctional protein GlmU-like C-terminal hexapeptide" evidence="11">
    <location>
        <begin position="317"/>
        <end position="411"/>
    </location>
</feature>
<dbReference type="PANTHER" id="PTHR43523">
    <property type="entry name" value="GLUCOSE-1-PHOSPHATE ADENYLYLTRANSFERASE-RELATED"/>
    <property type="match status" value="1"/>
</dbReference>
<evidence type="ECO:0000256" key="8">
    <source>
        <dbReference type="ARBA" id="ARBA00023277"/>
    </source>
</evidence>
<name>A0A4R8M2X6_9BACT</name>
<proteinExistence type="inferred from homology"/>
<evidence type="ECO:0000313" key="12">
    <source>
        <dbReference type="EMBL" id="TDY59489.1"/>
    </source>
</evidence>
<dbReference type="PROSITE" id="PS00809">
    <property type="entry name" value="ADP_GLC_PYROPHOSPH_2"/>
    <property type="match status" value="1"/>
</dbReference>
<comment type="catalytic activity">
    <reaction evidence="9">
        <text>alpha-D-glucose 1-phosphate + ATP + H(+) = ADP-alpha-D-glucose + diphosphate</text>
        <dbReference type="Rhea" id="RHEA:12120"/>
        <dbReference type="ChEBI" id="CHEBI:15378"/>
        <dbReference type="ChEBI" id="CHEBI:30616"/>
        <dbReference type="ChEBI" id="CHEBI:33019"/>
        <dbReference type="ChEBI" id="CHEBI:57498"/>
        <dbReference type="ChEBI" id="CHEBI:58601"/>
        <dbReference type="EC" id="2.7.7.27"/>
    </reaction>
</comment>
<feature type="binding site" evidence="9">
    <location>
        <position position="169"/>
    </location>
    <ligand>
        <name>alpha-D-glucose 1-phosphate</name>
        <dbReference type="ChEBI" id="CHEBI:58601"/>
    </ligand>
</feature>
<comment type="caution">
    <text evidence="9">Lacks conserved residue(s) required for the propagation of feature annotation.</text>
</comment>
<feature type="site" description="Could play a key role in the communication between the regulatory and the substrate sites" evidence="9">
    <location>
        <position position="103"/>
    </location>
</feature>
<evidence type="ECO:0000256" key="5">
    <source>
        <dbReference type="ARBA" id="ARBA00022741"/>
    </source>
</evidence>
<feature type="binding site" evidence="9">
    <location>
        <begin position="184"/>
        <end position="185"/>
    </location>
    <ligand>
        <name>alpha-D-glucose 1-phosphate</name>
        <dbReference type="ChEBI" id="CHEBI:58601"/>
    </ligand>
</feature>
<feature type="binding site" evidence="9">
    <location>
        <position position="202"/>
    </location>
    <ligand>
        <name>alpha-D-glucose 1-phosphate</name>
        <dbReference type="ChEBI" id="CHEBI:58601"/>
    </ligand>
</feature>
<dbReference type="SUPFAM" id="SSF51161">
    <property type="entry name" value="Trimeric LpxA-like enzymes"/>
    <property type="match status" value="1"/>
</dbReference>
<evidence type="ECO:0000256" key="2">
    <source>
        <dbReference type="ARBA" id="ARBA00022600"/>
    </source>
</evidence>
<evidence type="ECO:0000313" key="13">
    <source>
        <dbReference type="Proteomes" id="UP000295066"/>
    </source>
</evidence>
<feature type="domain" description="Nucleotidyl transferase" evidence="10">
    <location>
        <begin position="11"/>
        <end position="286"/>
    </location>
</feature>
<evidence type="ECO:0000259" key="10">
    <source>
        <dbReference type="Pfam" id="PF00483"/>
    </source>
</evidence>
<dbReference type="Gene3D" id="2.160.10.10">
    <property type="entry name" value="Hexapeptide repeat proteins"/>
    <property type="match status" value="1"/>
</dbReference>
<dbReference type="RefSeq" id="WP_133958024.1">
    <property type="nucleotide sequence ID" value="NZ_SORI01000013.1"/>
</dbReference>
<dbReference type="NCBIfam" id="TIGR02091">
    <property type="entry name" value="glgC"/>
    <property type="match status" value="1"/>
</dbReference>
<sequence>MQVGKYGRTLGIVLAGGKGERLMPLTKYRAKPAVHFAAKYRIVDFALSNLVNSGIFSIYVLVQFKSQSLNEHIERGWQFGGALRGRDFFITLVPAQMWRGEHWFQGTADAVYQNLHLVTLYDADRVAIFAADHIYKMDVDQMLAYHINRGADITVAANVVPTSEASAFGCIDTDETGRIVGFVEKPENPPEIPGNPGFTYVSMGNYIFEREILEESLIEDAKLPTSHDFGRDIIPKLVGTSRVFAYDFSTNVLPGKEKSFWREDKPYWKDVGTIRAYWDAHMDLLQHDSEMTFYNPQWPIRTVSYADPPSYVCPVKGYTCNVQSTLSAEGSRVLGSTVESSVLSRNCVILPGSSVEESIIGEGVVVGENCRLRRVIIDSHNIIPPNTVMGYDEEHDRERYTVDPGSGIIVVGMPKMQLRKSIENPKEGFDWSSFS</sequence>
<evidence type="ECO:0000259" key="11">
    <source>
        <dbReference type="Pfam" id="PF24894"/>
    </source>
</evidence>
<dbReference type="InterPro" id="IPR011831">
    <property type="entry name" value="ADP-Glc_PPase"/>
</dbReference>
<dbReference type="EMBL" id="SORI01000013">
    <property type="protein sequence ID" value="TDY59489.1"/>
    <property type="molecule type" value="Genomic_DNA"/>
</dbReference>
<evidence type="ECO:0000256" key="3">
    <source>
        <dbReference type="ARBA" id="ARBA00022679"/>
    </source>
</evidence>
<dbReference type="CDD" id="cd04651">
    <property type="entry name" value="LbH_G1P_AT_C"/>
    <property type="match status" value="1"/>
</dbReference>
<dbReference type="PROSITE" id="PS00810">
    <property type="entry name" value="ADP_GLC_PYROPHOSPH_3"/>
    <property type="match status" value="1"/>
</dbReference>
<dbReference type="PANTHER" id="PTHR43523:SF2">
    <property type="entry name" value="GLUCOSE-1-PHOSPHATE ADENYLYLTRANSFERASE"/>
    <property type="match status" value="1"/>
</dbReference>
<dbReference type="InterPro" id="IPR005836">
    <property type="entry name" value="ADP_Glu_pyroP_CS"/>
</dbReference>
<dbReference type="SUPFAM" id="SSF53448">
    <property type="entry name" value="Nucleotide-diphospho-sugar transferases"/>
    <property type="match status" value="1"/>
</dbReference>
<dbReference type="CDD" id="cd02508">
    <property type="entry name" value="ADP_Glucose_PP"/>
    <property type="match status" value="1"/>
</dbReference>
<dbReference type="Pfam" id="PF00483">
    <property type="entry name" value="NTP_transferase"/>
    <property type="match status" value="1"/>
</dbReference>
<organism evidence="12 13">
    <name type="scientific">Aminivibrio pyruvatiphilus</name>
    <dbReference type="NCBI Taxonomy" id="1005740"/>
    <lineage>
        <taxon>Bacteria</taxon>
        <taxon>Thermotogati</taxon>
        <taxon>Synergistota</taxon>
        <taxon>Synergistia</taxon>
        <taxon>Synergistales</taxon>
        <taxon>Aminobacteriaceae</taxon>
        <taxon>Aminivibrio</taxon>
    </lineage>
</organism>
<dbReference type="InterPro" id="IPR056818">
    <property type="entry name" value="GlmU/GlgC-like_hexapep"/>
</dbReference>
<keyword evidence="13" id="KW-1185">Reference proteome</keyword>
<keyword evidence="5 9" id="KW-0547">Nucleotide-binding</keyword>
<dbReference type="InterPro" id="IPR023049">
    <property type="entry name" value="GlgC_bac"/>
</dbReference>
<feature type="site" description="Could play a key role in the communication between the regulatory and the substrate sites" evidence="9">
    <location>
        <position position="63"/>
    </location>
</feature>
<comment type="subunit">
    <text evidence="9">Homotetramer.</text>
</comment>
<dbReference type="Pfam" id="PF24894">
    <property type="entry name" value="Hexapep_GlmU"/>
    <property type="match status" value="1"/>
</dbReference>
<dbReference type="Gene3D" id="3.90.550.10">
    <property type="entry name" value="Spore Coat Polysaccharide Biosynthesis Protein SpsA, Chain A"/>
    <property type="match status" value="1"/>
</dbReference>
<dbReference type="InterPro" id="IPR029044">
    <property type="entry name" value="Nucleotide-diphossugar_trans"/>
</dbReference>
<dbReference type="GO" id="GO:0005524">
    <property type="term" value="F:ATP binding"/>
    <property type="evidence" value="ECO:0007669"/>
    <property type="project" value="UniProtKB-KW"/>
</dbReference>
<dbReference type="Proteomes" id="UP000295066">
    <property type="component" value="Unassembled WGS sequence"/>
</dbReference>
<keyword evidence="8 9" id="KW-0119">Carbohydrate metabolism</keyword>
<comment type="function">
    <text evidence="9">Involved in the biosynthesis of ADP-glucose, a building block required for the elongation reactions to produce glycogen. Catalyzes the reaction between ATP and alpha-D-glucose 1-phosphate (G1P) to produce pyrophosphate and ADP-Glc.</text>
</comment>
<dbReference type="NCBIfam" id="NF002023">
    <property type="entry name" value="PRK00844.1"/>
    <property type="match status" value="1"/>
</dbReference>
<comment type="caution">
    <text evidence="12">The sequence shown here is derived from an EMBL/GenBank/DDBJ whole genome shotgun (WGS) entry which is preliminary data.</text>
</comment>
<dbReference type="InterPro" id="IPR005835">
    <property type="entry name" value="NTP_transferase_dom"/>
</dbReference>
<evidence type="ECO:0000256" key="9">
    <source>
        <dbReference type="HAMAP-Rule" id="MF_00624"/>
    </source>
</evidence>
<dbReference type="HAMAP" id="MF_00624">
    <property type="entry name" value="GlgC"/>
    <property type="match status" value="1"/>
</dbReference>
<evidence type="ECO:0000256" key="4">
    <source>
        <dbReference type="ARBA" id="ARBA00022695"/>
    </source>
</evidence>
<dbReference type="OrthoDB" id="9801810at2"/>
<gene>
    <name evidence="9" type="primary">glgC</name>
    <name evidence="12" type="ORF">C8D99_11367</name>
</gene>
<comment type="similarity">
    <text evidence="1 9">Belongs to the bacterial/plant glucose-1-phosphate adenylyltransferase family.</text>
</comment>